<evidence type="ECO:0000256" key="4">
    <source>
        <dbReference type="ARBA" id="ARBA00022989"/>
    </source>
</evidence>
<feature type="transmembrane region" description="Helical" evidence="6">
    <location>
        <begin position="48"/>
        <end position="79"/>
    </location>
</feature>
<evidence type="ECO:0000313" key="8">
    <source>
        <dbReference type="Proteomes" id="UP000037405"/>
    </source>
</evidence>
<dbReference type="InterPro" id="IPR004633">
    <property type="entry name" value="NaPi_cotrn-rel/YqeW-like"/>
</dbReference>
<keyword evidence="4 6" id="KW-1133">Transmembrane helix</keyword>
<gene>
    <name evidence="7" type="ORF">AF331_01935</name>
</gene>
<dbReference type="NCBIfam" id="NF037997">
    <property type="entry name" value="Na_Pi_symport"/>
    <property type="match status" value="1"/>
</dbReference>
<dbReference type="EMBL" id="LGUE01000001">
    <property type="protein sequence ID" value="KON92598.1"/>
    <property type="molecule type" value="Genomic_DNA"/>
</dbReference>
<keyword evidence="8" id="KW-1185">Reference proteome</keyword>
<evidence type="ECO:0000313" key="7">
    <source>
        <dbReference type="EMBL" id="KON92598.1"/>
    </source>
</evidence>
<accession>A0A0M0GS71</accession>
<dbReference type="PATRIC" id="fig|189381.12.peg.471"/>
<dbReference type="GO" id="GO:0044341">
    <property type="term" value="P:sodium-dependent phosphate transport"/>
    <property type="evidence" value="ECO:0007669"/>
    <property type="project" value="InterPro"/>
</dbReference>
<feature type="transmembrane region" description="Helical" evidence="6">
    <location>
        <begin position="100"/>
        <end position="122"/>
    </location>
</feature>
<evidence type="ECO:0000256" key="2">
    <source>
        <dbReference type="ARBA" id="ARBA00022475"/>
    </source>
</evidence>
<dbReference type="OrthoDB" id="9763003at2"/>
<protein>
    <submittedName>
        <fullName evidence="7">Na/Pi cotransporter</fullName>
    </submittedName>
</protein>
<feature type="transmembrane region" description="Helical" evidence="6">
    <location>
        <begin position="170"/>
        <end position="203"/>
    </location>
</feature>
<dbReference type="NCBIfam" id="TIGR00704">
    <property type="entry name" value="NaPi_cotrn_rel"/>
    <property type="match status" value="1"/>
</dbReference>
<organism evidence="7 8">
    <name type="scientific">Rossellomorea marisflavi</name>
    <dbReference type="NCBI Taxonomy" id="189381"/>
    <lineage>
        <taxon>Bacteria</taxon>
        <taxon>Bacillati</taxon>
        <taxon>Bacillota</taxon>
        <taxon>Bacilli</taxon>
        <taxon>Bacillales</taxon>
        <taxon>Bacillaceae</taxon>
        <taxon>Rossellomorea</taxon>
    </lineage>
</organism>
<keyword evidence="3 6" id="KW-0812">Transmembrane</keyword>
<dbReference type="InterPro" id="IPR003841">
    <property type="entry name" value="Na/Pi_transpt"/>
</dbReference>
<name>A0A0M0GS71_9BACI</name>
<dbReference type="GO" id="GO:0005886">
    <property type="term" value="C:plasma membrane"/>
    <property type="evidence" value="ECO:0007669"/>
    <property type="project" value="UniProtKB-SubCell"/>
</dbReference>
<feature type="transmembrane region" description="Helical" evidence="6">
    <location>
        <begin position="209"/>
        <end position="230"/>
    </location>
</feature>
<dbReference type="GO" id="GO:0005436">
    <property type="term" value="F:sodium:phosphate symporter activity"/>
    <property type="evidence" value="ECO:0007669"/>
    <property type="project" value="InterPro"/>
</dbReference>
<feature type="transmembrane region" description="Helical" evidence="6">
    <location>
        <begin position="242"/>
        <end position="259"/>
    </location>
</feature>
<proteinExistence type="predicted"/>
<dbReference type="AlphaFoldDB" id="A0A0M0GS71"/>
<evidence type="ECO:0000256" key="1">
    <source>
        <dbReference type="ARBA" id="ARBA00004651"/>
    </source>
</evidence>
<reference evidence="8" key="1">
    <citation type="submission" date="2015-07" db="EMBL/GenBank/DDBJ databases">
        <title>Fjat-14235 jcm11544.</title>
        <authorList>
            <person name="Liu B."/>
            <person name="Wang J."/>
            <person name="Zhu Y."/>
            <person name="Liu G."/>
            <person name="Chen Q."/>
            <person name="Chen Z."/>
            <person name="Lan J."/>
            <person name="Che J."/>
            <person name="Ge C."/>
            <person name="Shi H."/>
            <person name="Pan Z."/>
            <person name="Liu X."/>
        </authorList>
    </citation>
    <scope>NUCLEOTIDE SEQUENCE [LARGE SCALE GENOMIC DNA]</scope>
    <source>
        <strain evidence="8">JCM 11544</strain>
    </source>
</reference>
<dbReference type="Pfam" id="PF02690">
    <property type="entry name" value="Na_Pi_cotrans"/>
    <property type="match status" value="2"/>
</dbReference>
<dbReference type="Proteomes" id="UP000037405">
    <property type="component" value="Unassembled WGS sequence"/>
</dbReference>
<evidence type="ECO:0000256" key="3">
    <source>
        <dbReference type="ARBA" id="ARBA00022692"/>
    </source>
</evidence>
<dbReference type="PANTHER" id="PTHR10010:SF46">
    <property type="entry name" value="SODIUM-DEPENDENT PHOSPHATE TRANSPORT PROTEIN 2B"/>
    <property type="match status" value="1"/>
</dbReference>
<feature type="transmembrane region" description="Helical" evidence="6">
    <location>
        <begin position="279"/>
        <end position="300"/>
    </location>
</feature>
<keyword evidence="5 6" id="KW-0472">Membrane</keyword>
<comment type="caution">
    <text evidence="7">The sequence shown here is derived from an EMBL/GenBank/DDBJ whole genome shotgun (WGS) entry which is preliminary data.</text>
</comment>
<sequence length="308" mass="32810">MGYMLAFILFIACFLFGMTWLRTGLFNLASDNIRRWLHYLTHTPFRGVLTGTVLTALIHSSSAVMVLTVGLASSGMIPFRQTIGIMLGSNIGTTFTLEMFTLNLNMLIIPAAVVGTILLLFGSTNGRSLGMTLVGFSLIFTAIMGIQRLAEPLTHHPAVKGYMENMDRHLFLALLVGCFLTAIIQSSTVVTGVAMGFLAAGSIGIDTGIAVMLGSNVGTCITAIMASFGGGREAKLTAYAHVWLNVIGVGLFIPFIPLLTRGVQALASSGDMQLAHASVIFNLVCSLMVLPFASGFARFVERIHGPKG</sequence>
<keyword evidence="2" id="KW-1003">Cell membrane</keyword>
<dbReference type="STRING" id="189381.GCA_900166615_03922"/>
<dbReference type="PANTHER" id="PTHR10010">
    <property type="entry name" value="SOLUTE CARRIER FAMILY 34 SODIUM PHOSPHATE , MEMBER 2-RELATED"/>
    <property type="match status" value="1"/>
</dbReference>
<evidence type="ECO:0000256" key="5">
    <source>
        <dbReference type="ARBA" id="ARBA00023136"/>
    </source>
</evidence>
<dbReference type="RefSeq" id="WP_053427740.1">
    <property type="nucleotide sequence ID" value="NZ_LGUE01000001.1"/>
</dbReference>
<evidence type="ECO:0000256" key="6">
    <source>
        <dbReference type="SAM" id="Phobius"/>
    </source>
</evidence>
<comment type="subcellular location">
    <subcellularLocation>
        <location evidence="1">Cell membrane</location>
        <topology evidence="1">Multi-pass membrane protein</topology>
    </subcellularLocation>
</comment>